<organism evidence="1 2">
    <name type="scientific">Dallia pectoralis</name>
    <name type="common">Alaska blackfish</name>
    <dbReference type="NCBI Taxonomy" id="75939"/>
    <lineage>
        <taxon>Eukaryota</taxon>
        <taxon>Metazoa</taxon>
        <taxon>Chordata</taxon>
        <taxon>Craniata</taxon>
        <taxon>Vertebrata</taxon>
        <taxon>Euteleostomi</taxon>
        <taxon>Actinopterygii</taxon>
        <taxon>Neopterygii</taxon>
        <taxon>Teleostei</taxon>
        <taxon>Protacanthopterygii</taxon>
        <taxon>Esociformes</taxon>
        <taxon>Umbridae</taxon>
        <taxon>Dallia</taxon>
    </lineage>
</organism>
<keyword evidence="2" id="KW-1185">Reference proteome</keyword>
<accession>A0ACC2H6N2</accession>
<reference evidence="1" key="1">
    <citation type="submission" date="2021-05" db="EMBL/GenBank/DDBJ databases">
        <authorList>
            <person name="Pan Q."/>
            <person name="Jouanno E."/>
            <person name="Zahm M."/>
            <person name="Klopp C."/>
            <person name="Cabau C."/>
            <person name="Louis A."/>
            <person name="Berthelot C."/>
            <person name="Parey E."/>
            <person name="Roest Crollius H."/>
            <person name="Montfort J."/>
            <person name="Robinson-Rechavi M."/>
            <person name="Bouchez O."/>
            <person name="Lampietro C."/>
            <person name="Lopez Roques C."/>
            <person name="Donnadieu C."/>
            <person name="Postlethwait J."/>
            <person name="Bobe J."/>
            <person name="Dillon D."/>
            <person name="Chandos A."/>
            <person name="von Hippel F."/>
            <person name="Guiguen Y."/>
        </authorList>
    </citation>
    <scope>NUCLEOTIDE SEQUENCE</scope>
    <source>
        <strain evidence="1">YG-Jan2019</strain>
    </source>
</reference>
<dbReference type="EMBL" id="CM055732">
    <property type="protein sequence ID" value="KAJ8011614.1"/>
    <property type="molecule type" value="Genomic_DNA"/>
</dbReference>
<evidence type="ECO:0000313" key="1">
    <source>
        <dbReference type="EMBL" id="KAJ8011614.1"/>
    </source>
</evidence>
<evidence type="ECO:0000313" key="2">
    <source>
        <dbReference type="Proteomes" id="UP001157502"/>
    </source>
</evidence>
<comment type="caution">
    <text evidence="1">The sequence shown here is derived from an EMBL/GenBank/DDBJ whole genome shotgun (WGS) entry which is preliminary data.</text>
</comment>
<sequence length="379" mass="42958">MQLPVEICVFVQSLVAPLTLYTLNIVVKQPVMALTVGAAVLYIIPYIMAFLVLNLLALQYWEDIDPLVYVFATFSFTCLVGLTNALEQDGLISGYMGFYLKKGEPHLTAAYAIMMNYWEGVLHLLLFLIMIHRMFRGKSYRSMALFWAGSSLAHQMVLLTGVVIGKYGSTIGPAFWRNAPFLLLSIWGSVLLFRNPRELPVVPADKVTVEQRRLLSRPVDLSLSLLLLAAMAFTVFRGVVVLDCPLDACFNYIYQYEPYLKDPVAFPKITMLVYFFYALPLLAAFIYALSSPGCTWMLDWTMFYAGAIAQTQWCHIGGLQHSRTPFTYRIPTDKWWPVMILNGLYLAIPILLAIRCRASPGFFMPTVSKRETDQDKKDN</sequence>
<dbReference type="Proteomes" id="UP001157502">
    <property type="component" value="Chromosome 5"/>
</dbReference>
<protein>
    <submittedName>
        <fullName evidence="1">Uncharacterized protein</fullName>
    </submittedName>
</protein>
<proteinExistence type="predicted"/>
<name>A0ACC2H6N2_DALPE</name>
<gene>
    <name evidence="1" type="ORF">DPEC_G00060080</name>
</gene>